<feature type="region of interest" description="Disordered" evidence="1">
    <location>
        <begin position="28"/>
        <end position="63"/>
    </location>
</feature>
<keyword evidence="3" id="KW-1185">Reference proteome</keyword>
<dbReference type="AlphaFoldDB" id="K5VX35"/>
<evidence type="ECO:0000313" key="3">
    <source>
        <dbReference type="Proteomes" id="UP000008370"/>
    </source>
</evidence>
<evidence type="ECO:0000313" key="2">
    <source>
        <dbReference type="EMBL" id="EKM51169.1"/>
    </source>
</evidence>
<sequence length="63" mass="6956">MTWTRAANTACGWSNTIKIGQCHRKRLIPSEPSKAQALDQTQPVTPRVLPPRAASPNPPFLFT</sequence>
<name>K5VX35_PHACS</name>
<accession>K5VX35</accession>
<dbReference type="HOGENOM" id="CLU_2886549_0_0_1"/>
<dbReference type="KEGG" id="pco:PHACADRAFT_263175"/>
<organism evidence="2 3">
    <name type="scientific">Phanerochaete carnosa (strain HHB-10118-sp)</name>
    <name type="common">White-rot fungus</name>
    <name type="synonym">Peniophora carnosa</name>
    <dbReference type="NCBI Taxonomy" id="650164"/>
    <lineage>
        <taxon>Eukaryota</taxon>
        <taxon>Fungi</taxon>
        <taxon>Dikarya</taxon>
        <taxon>Basidiomycota</taxon>
        <taxon>Agaricomycotina</taxon>
        <taxon>Agaricomycetes</taxon>
        <taxon>Polyporales</taxon>
        <taxon>Phanerochaetaceae</taxon>
        <taxon>Phanerochaete</taxon>
    </lineage>
</organism>
<dbReference type="InParanoid" id="K5VX35"/>
<reference evidence="2 3" key="1">
    <citation type="journal article" date="2012" name="BMC Genomics">
        <title>Comparative genomics of the white-rot fungi, Phanerochaete carnosa and P. chrysosporium, to elucidate the genetic basis of the distinct wood types they colonize.</title>
        <authorList>
            <person name="Suzuki H."/>
            <person name="MacDonald J."/>
            <person name="Syed K."/>
            <person name="Salamov A."/>
            <person name="Hori C."/>
            <person name="Aerts A."/>
            <person name="Henrissat B."/>
            <person name="Wiebenga A."/>
            <person name="vanKuyk P.A."/>
            <person name="Barry K."/>
            <person name="Lindquist E."/>
            <person name="LaButti K."/>
            <person name="Lapidus A."/>
            <person name="Lucas S."/>
            <person name="Coutinho P."/>
            <person name="Gong Y."/>
            <person name="Samejima M."/>
            <person name="Mahadevan R."/>
            <person name="Abou-Zaid M."/>
            <person name="de Vries R.P."/>
            <person name="Igarashi K."/>
            <person name="Yadav J.S."/>
            <person name="Grigoriev I.V."/>
            <person name="Master E.R."/>
        </authorList>
    </citation>
    <scope>NUCLEOTIDE SEQUENCE [LARGE SCALE GENOMIC DNA]</scope>
    <source>
        <strain evidence="2 3">HHB-10118-sp</strain>
    </source>
</reference>
<evidence type="ECO:0000256" key="1">
    <source>
        <dbReference type="SAM" id="MobiDB-lite"/>
    </source>
</evidence>
<gene>
    <name evidence="2" type="ORF">PHACADRAFT_263175</name>
</gene>
<protein>
    <submittedName>
        <fullName evidence="2">Uncharacterized protein</fullName>
    </submittedName>
</protein>
<proteinExistence type="predicted"/>
<dbReference type="Proteomes" id="UP000008370">
    <property type="component" value="Unassembled WGS sequence"/>
</dbReference>
<dbReference type="RefSeq" id="XP_007400323.1">
    <property type="nucleotide sequence ID" value="XM_007400261.1"/>
</dbReference>
<dbReference type="EMBL" id="JH930477">
    <property type="protein sequence ID" value="EKM51169.1"/>
    <property type="molecule type" value="Genomic_DNA"/>
</dbReference>
<dbReference type="GeneID" id="18918484"/>